<dbReference type="EMBL" id="JAFREP010000014">
    <property type="protein sequence ID" value="MBO1319826.1"/>
    <property type="molecule type" value="Genomic_DNA"/>
</dbReference>
<name>A0A8J7QGB2_9BACT</name>
<feature type="transmembrane region" description="Helical" evidence="1">
    <location>
        <begin position="949"/>
        <end position="968"/>
    </location>
</feature>
<evidence type="ECO:0000313" key="3">
    <source>
        <dbReference type="Proteomes" id="UP000664417"/>
    </source>
</evidence>
<dbReference type="Proteomes" id="UP000664417">
    <property type="component" value="Unassembled WGS sequence"/>
</dbReference>
<keyword evidence="1" id="KW-0472">Membrane</keyword>
<dbReference type="SUPFAM" id="SSF82714">
    <property type="entry name" value="Multidrug efflux transporter AcrB TolC docking domain, DN and DC subdomains"/>
    <property type="match status" value="2"/>
</dbReference>
<dbReference type="Gene3D" id="1.20.1640.10">
    <property type="entry name" value="Multidrug efflux transporter AcrB transmembrane domain"/>
    <property type="match status" value="2"/>
</dbReference>
<dbReference type="Gene3D" id="3.30.70.1440">
    <property type="entry name" value="Multidrug efflux transporter AcrB pore domain"/>
    <property type="match status" value="1"/>
</dbReference>
<evidence type="ECO:0000256" key="1">
    <source>
        <dbReference type="SAM" id="Phobius"/>
    </source>
</evidence>
<evidence type="ECO:0000313" key="2">
    <source>
        <dbReference type="EMBL" id="MBO1319826.1"/>
    </source>
</evidence>
<dbReference type="PANTHER" id="PTHR32063:SF0">
    <property type="entry name" value="SWARMING MOTILITY PROTEIN SWRC"/>
    <property type="match status" value="1"/>
</dbReference>
<accession>A0A8J7QGB2</accession>
<comment type="caution">
    <text evidence="2">The sequence shown here is derived from an EMBL/GenBank/DDBJ whole genome shotgun (WGS) entry which is preliminary data.</text>
</comment>
<feature type="transmembrane region" description="Helical" evidence="1">
    <location>
        <begin position="903"/>
        <end position="928"/>
    </location>
</feature>
<dbReference type="InterPro" id="IPR027463">
    <property type="entry name" value="AcrB_DN_DC_subdom"/>
</dbReference>
<dbReference type="AlphaFoldDB" id="A0A8J7QGB2"/>
<protein>
    <submittedName>
        <fullName evidence="2">Efflux RND transporter permease subunit</fullName>
    </submittedName>
</protein>
<feature type="transmembrane region" description="Helical" evidence="1">
    <location>
        <begin position="12"/>
        <end position="36"/>
    </location>
</feature>
<feature type="transmembrane region" description="Helical" evidence="1">
    <location>
        <begin position="465"/>
        <end position="486"/>
    </location>
</feature>
<reference evidence="2" key="1">
    <citation type="submission" date="2021-03" db="EMBL/GenBank/DDBJ databases">
        <authorList>
            <person name="Wang G."/>
        </authorList>
    </citation>
    <scope>NUCLEOTIDE SEQUENCE</scope>
    <source>
        <strain evidence="2">KCTC 12899</strain>
    </source>
</reference>
<dbReference type="InterPro" id="IPR001036">
    <property type="entry name" value="Acrflvin-R"/>
</dbReference>
<keyword evidence="3" id="KW-1185">Reference proteome</keyword>
<feature type="transmembrane region" description="Helical" evidence="1">
    <location>
        <begin position="980"/>
        <end position="1006"/>
    </location>
</feature>
<dbReference type="Gene3D" id="3.30.2090.10">
    <property type="entry name" value="Multidrug efflux transporter AcrB TolC docking domain, DN and DC subdomains"/>
    <property type="match status" value="2"/>
</dbReference>
<feature type="transmembrane region" description="Helical" evidence="1">
    <location>
        <begin position="519"/>
        <end position="538"/>
    </location>
</feature>
<feature type="transmembrane region" description="Helical" evidence="1">
    <location>
        <begin position="358"/>
        <end position="378"/>
    </location>
</feature>
<dbReference type="Gene3D" id="3.30.70.1430">
    <property type="entry name" value="Multidrug efflux transporter AcrB pore domain"/>
    <property type="match status" value="2"/>
</dbReference>
<dbReference type="GO" id="GO:0042910">
    <property type="term" value="F:xenobiotic transmembrane transporter activity"/>
    <property type="evidence" value="ECO:0007669"/>
    <property type="project" value="TreeGrafter"/>
</dbReference>
<feature type="transmembrane region" description="Helical" evidence="1">
    <location>
        <begin position="335"/>
        <end position="351"/>
    </location>
</feature>
<dbReference type="PANTHER" id="PTHR32063">
    <property type="match status" value="1"/>
</dbReference>
<dbReference type="Gene3D" id="3.30.70.1320">
    <property type="entry name" value="Multidrug efflux transporter AcrB pore domain like"/>
    <property type="match status" value="1"/>
</dbReference>
<dbReference type="SUPFAM" id="SSF82693">
    <property type="entry name" value="Multidrug efflux transporter AcrB pore domain, PN1, PN2, PC1 and PC2 subdomains"/>
    <property type="match status" value="3"/>
</dbReference>
<feature type="transmembrane region" description="Helical" evidence="1">
    <location>
        <begin position="384"/>
        <end position="408"/>
    </location>
</feature>
<gene>
    <name evidence="2" type="ORF">J3U88_15225</name>
</gene>
<sequence length="1045" mass="113296">MIRDLVTLSVSRRVTVVVVMAAFIAFGTVGLSRLAINLLPDISHPSFTVQTDFPNAAPGEVENLVTEPVEEAIGVLKGLQDVHSVSRAGISEVTLQFAWGTDMDDIAMDIREKLDRLILPDETEKPIVLRYDPALDPIIKIALVGADDLRLMRYVAEKKVKEELEKIPGVASAQVKGGEEDEIHVNLNQGRLAAMNITPDQISRVLSASNINRPGGSLKSRDSQYLVRTLNEYQDVGEIAQLVITPPGQPPVKLGDVAEVVWGAKDREEISRVNGQECVTIEIYKEGDANTVLVAEAVQATMKWLPRELPKGMSIEPLFNQARFIKQSINEVRDALVIGGVLAIVILLLFLRDVRATVIIATSIPLSVMVSFLLMYQTGVSLNIMSLGGLTLGIGMLVDASIVVLEAIHRQRELGLSRRQAAIEGTAEVGGAVIASVLTTIAVFVPIIFVEGIAGQLFRDQSLTVTYSLIASLIVSISLIPMLASLGRGGKPKARRDEEESLGLLSVLYERLLRGALRVRWLTLATAAAVFGASLYLWPQIPRELIPELTEGEFFYEVTMPEGTSLDATNAVMLEMERIAGAQSDVATVYSMVGSRGVSGGLSLKTKDENLGQLNLVMKDRGDEALERSVSQNLRDQFGVVPNLETKLGRPSFFSLKTPVEVLFFSEDLVLLRNYTEQLRERLQKIEGLVDLRSSLESGNPELTVVFDRDQMARMGFDVQTVSTTLHDRINGTVVSRFQDGDRQIDIRLRNREIDRDSIGDIENIVVGTANGFPVTLKAVAKIEPARGPSEIHRIQQSRVAIMSGALKGRSLNAVMVDIEAEIAAFPPPAGIEAPQLGGQNKEMQASFTSLFFAIGLAVFLVYLVMAATFESLVHPFIILFTIPLAFTGVLVGLVISGLSVSIIAFLGAIFLVGVVVNNAIVLVDAVNRGRREGLDKLEAVVRAGKIRLRPILMTTLTTVLGLLPMAIGFGEGSELRQPLAVVVTAGLVVSTLLTLVVIPAAYMIVPSRVRTYEEEAEIEAVVAEAAALEAAEHQAALASEEPAT</sequence>
<organism evidence="2 3">
    <name type="scientific">Acanthopleuribacter pedis</name>
    <dbReference type="NCBI Taxonomy" id="442870"/>
    <lineage>
        <taxon>Bacteria</taxon>
        <taxon>Pseudomonadati</taxon>
        <taxon>Acidobacteriota</taxon>
        <taxon>Holophagae</taxon>
        <taxon>Acanthopleuribacterales</taxon>
        <taxon>Acanthopleuribacteraceae</taxon>
        <taxon>Acanthopleuribacter</taxon>
    </lineage>
</organism>
<dbReference type="RefSeq" id="WP_207859730.1">
    <property type="nucleotide sequence ID" value="NZ_JAFREP010000014.1"/>
</dbReference>
<feature type="transmembrane region" description="Helical" evidence="1">
    <location>
        <begin position="429"/>
        <end position="453"/>
    </location>
</feature>
<dbReference type="GO" id="GO:0005886">
    <property type="term" value="C:plasma membrane"/>
    <property type="evidence" value="ECO:0007669"/>
    <property type="project" value="TreeGrafter"/>
</dbReference>
<proteinExistence type="predicted"/>
<feature type="transmembrane region" description="Helical" evidence="1">
    <location>
        <begin position="851"/>
        <end position="870"/>
    </location>
</feature>
<dbReference type="PRINTS" id="PR00702">
    <property type="entry name" value="ACRIFLAVINRP"/>
</dbReference>
<dbReference type="SUPFAM" id="SSF82866">
    <property type="entry name" value="Multidrug efflux transporter AcrB transmembrane domain"/>
    <property type="match status" value="2"/>
</dbReference>
<dbReference type="Pfam" id="PF00873">
    <property type="entry name" value="ACR_tran"/>
    <property type="match status" value="1"/>
</dbReference>
<feature type="transmembrane region" description="Helical" evidence="1">
    <location>
        <begin position="877"/>
        <end position="897"/>
    </location>
</feature>
<keyword evidence="1" id="KW-0812">Transmembrane</keyword>
<keyword evidence="1" id="KW-1133">Transmembrane helix</keyword>